<proteinExistence type="predicted"/>
<keyword evidence="5" id="KW-1185">Reference proteome</keyword>
<evidence type="ECO:0000313" key="4">
    <source>
        <dbReference type="EMBL" id="MEQ2202622.1"/>
    </source>
</evidence>
<reference evidence="4 5" key="1">
    <citation type="submission" date="2021-06" db="EMBL/GenBank/DDBJ databases">
        <authorList>
            <person name="Palmer J.M."/>
        </authorList>
    </citation>
    <scope>NUCLEOTIDE SEQUENCE [LARGE SCALE GENOMIC DNA]</scope>
    <source>
        <strain evidence="4 5">XC_2019</strain>
        <tissue evidence="4">Muscle</tissue>
    </source>
</reference>
<dbReference type="PANTHER" id="PTHR45702">
    <property type="entry name" value="ADAM10/ADAM17 METALLOPEPTIDASE FAMILY MEMBER"/>
    <property type="match status" value="1"/>
</dbReference>
<evidence type="ECO:0000313" key="5">
    <source>
        <dbReference type="Proteomes" id="UP001434883"/>
    </source>
</evidence>
<dbReference type="Proteomes" id="UP001434883">
    <property type="component" value="Unassembled WGS sequence"/>
</dbReference>
<feature type="signal peptide" evidence="2">
    <location>
        <begin position="1"/>
        <end position="21"/>
    </location>
</feature>
<keyword evidence="1" id="KW-0472">Membrane</keyword>
<sequence>MAHTKLLCVLQTVYMIPVLQHDSGSECTPGESVDRNKKELGNYVMYARATSGDKINNNKFSICSIRNISAVLLKKRDSCFVGKLPLINKVEKLCVRFCFNQVCISTQMNPSTCSSTGSERWAKHFEGQVKTLQPGSPCNDFKGYCDVFTRCRLVDADGPLARLKKAIFNPELYENIADWIMVSVLLQAYIVYRKCIQQPSVGANIEKARPMLSAVQAHWWAVLLMGIALIMLMAGFIKICSVHTPSSNPRLPEPKPLPGTI</sequence>
<comment type="caution">
    <text evidence="4">The sequence shown here is derived from an EMBL/GenBank/DDBJ whole genome shotgun (WGS) entry which is preliminary data.</text>
</comment>
<dbReference type="Pfam" id="PF21299">
    <property type="entry name" value="ADAM10_Cys-rich"/>
    <property type="match status" value="1"/>
</dbReference>
<accession>A0ABV0R3J2</accession>
<keyword evidence="1" id="KW-0812">Transmembrane</keyword>
<organism evidence="4 5">
    <name type="scientific">Xenoophorus captivus</name>
    <dbReference type="NCBI Taxonomy" id="1517983"/>
    <lineage>
        <taxon>Eukaryota</taxon>
        <taxon>Metazoa</taxon>
        <taxon>Chordata</taxon>
        <taxon>Craniata</taxon>
        <taxon>Vertebrata</taxon>
        <taxon>Euteleostomi</taxon>
        <taxon>Actinopterygii</taxon>
        <taxon>Neopterygii</taxon>
        <taxon>Teleostei</taxon>
        <taxon>Neoteleostei</taxon>
        <taxon>Acanthomorphata</taxon>
        <taxon>Ovalentaria</taxon>
        <taxon>Atherinomorphae</taxon>
        <taxon>Cyprinodontiformes</taxon>
        <taxon>Goodeidae</taxon>
        <taxon>Xenoophorus</taxon>
    </lineage>
</organism>
<dbReference type="InterPro" id="IPR051489">
    <property type="entry name" value="ADAM_Metalloproteinase"/>
</dbReference>
<dbReference type="InterPro" id="IPR049038">
    <property type="entry name" value="ADAM10_Cys-rich"/>
</dbReference>
<feature type="domain" description="ADAM10 cysteine-rich" evidence="3">
    <location>
        <begin position="101"/>
        <end position="152"/>
    </location>
</feature>
<dbReference type="SUPFAM" id="SSF55486">
    <property type="entry name" value="Metalloproteases ('zincins'), catalytic domain"/>
    <property type="match status" value="1"/>
</dbReference>
<keyword evidence="2" id="KW-0732">Signal</keyword>
<dbReference type="PANTHER" id="PTHR45702:SF4">
    <property type="entry name" value="DISINTEGRIN AND METALLOPROTEINASE DOMAIN-CONTAINING PROTEIN 10"/>
    <property type="match status" value="1"/>
</dbReference>
<dbReference type="Gene3D" id="3.40.390.10">
    <property type="entry name" value="Collagenase (Catalytic Domain)"/>
    <property type="match status" value="1"/>
</dbReference>
<dbReference type="InterPro" id="IPR024079">
    <property type="entry name" value="MetalloPept_cat_dom_sf"/>
</dbReference>
<keyword evidence="1" id="KW-1133">Transmembrane helix</keyword>
<evidence type="ECO:0000256" key="1">
    <source>
        <dbReference type="SAM" id="Phobius"/>
    </source>
</evidence>
<feature type="transmembrane region" description="Helical" evidence="1">
    <location>
        <begin position="217"/>
        <end position="237"/>
    </location>
</feature>
<name>A0ABV0R3J2_9TELE</name>
<feature type="chain" id="PRO_5047457689" description="ADAM10 cysteine-rich domain-containing protein" evidence="2">
    <location>
        <begin position="22"/>
        <end position="261"/>
    </location>
</feature>
<evidence type="ECO:0000259" key="3">
    <source>
        <dbReference type="Pfam" id="PF21299"/>
    </source>
</evidence>
<evidence type="ECO:0000256" key="2">
    <source>
        <dbReference type="SAM" id="SignalP"/>
    </source>
</evidence>
<gene>
    <name evidence="4" type="ORF">XENOCAPTIV_009336</name>
</gene>
<dbReference type="EMBL" id="JAHRIN010033820">
    <property type="protein sequence ID" value="MEQ2202622.1"/>
    <property type="molecule type" value="Genomic_DNA"/>
</dbReference>
<protein>
    <recommendedName>
        <fullName evidence="3">ADAM10 cysteine-rich domain-containing protein</fullName>
    </recommendedName>
</protein>